<dbReference type="InterPro" id="IPR003265">
    <property type="entry name" value="HhH-GPD_domain"/>
</dbReference>
<dbReference type="Gene3D" id="1.10.1670.10">
    <property type="entry name" value="Helix-hairpin-Helix base-excision DNA repair enzymes (C-terminal)"/>
    <property type="match status" value="1"/>
</dbReference>
<keyword evidence="11" id="KW-0411">Iron-sulfur</keyword>
<dbReference type="GO" id="GO:0051539">
    <property type="term" value="F:4 iron, 4 sulfur cluster binding"/>
    <property type="evidence" value="ECO:0007669"/>
    <property type="project" value="UniProtKB-UniRule"/>
</dbReference>
<dbReference type="GO" id="GO:0006284">
    <property type="term" value="P:base-excision repair"/>
    <property type="evidence" value="ECO:0007669"/>
    <property type="project" value="UniProtKB-UniRule"/>
</dbReference>
<dbReference type="PANTHER" id="PTHR42944:SF1">
    <property type="entry name" value="ADENINE DNA GLYCOSYLASE"/>
    <property type="match status" value="1"/>
</dbReference>
<evidence type="ECO:0000256" key="7">
    <source>
        <dbReference type="ARBA" id="ARBA00022723"/>
    </source>
</evidence>
<comment type="cofactor">
    <cofactor evidence="14">
        <name>[4Fe-4S] cluster</name>
        <dbReference type="ChEBI" id="CHEBI:49883"/>
    </cofactor>
    <text evidence="14">Binds 1 [4Fe-4S] cluster.</text>
</comment>
<dbReference type="GO" id="GO:0034039">
    <property type="term" value="F:8-oxo-7,8-dihydroguanine DNA N-glycosylase activity"/>
    <property type="evidence" value="ECO:0007669"/>
    <property type="project" value="TreeGrafter"/>
</dbReference>
<evidence type="ECO:0000256" key="15">
    <source>
        <dbReference type="SAM" id="MobiDB-lite"/>
    </source>
</evidence>
<dbReference type="SUPFAM" id="SSF48150">
    <property type="entry name" value="DNA-glycosylase"/>
    <property type="match status" value="1"/>
</dbReference>
<dbReference type="Gene3D" id="1.10.340.30">
    <property type="entry name" value="Hypothetical protein, domain 2"/>
    <property type="match status" value="1"/>
</dbReference>
<proteinExistence type="inferred from homology"/>
<dbReference type="NCBIfam" id="TIGR01084">
    <property type="entry name" value="mutY"/>
    <property type="match status" value="1"/>
</dbReference>
<protein>
    <recommendedName>
        <fullName evidence="5 14">Adenine DNA glycosylase</fullName>
        <ecNumber evidence="4 14">3.2.2.31</ecNumber>
    </recommendedName>
</protein>
<keyword evidence="8 14" id="KW-0227">DNA damage</keyword>
<keyword evidence="9" id="KW-0378">Hydrolase</keyword>
<evidence type="ECO:0000256" key="11">
    <source>
        <dbReference type="ARBA" id="ARBA00023014"/>
    </source>
</evidence>
<sequence>MIETYDLAQLVRPALDWFYENRRILPWREGKNPYHIWVSEIMLQQTRVEAVKPYYERFLGELPDIASLADCPEDRLLKLWEGLGYYNRVRNMQKAAREIMERWEGKMPEHYPDILSLPGIGPYTAGAVASIAFGEAVPAVDGNVLRILARASEDDSDILKASTKRRFTEALSAVMPEKEPGDFNQSLMEIGALVCVPNGDPHCEKCPWRDLCLARTHGRIGELPVKKQAKARRIEKKTVCIIRDGERILLHKRPSKGLLAGLYELPNLEGQADEEEAIAFARERGLQPLRVEPLPEAKHIFSHVEWHMTGYMIRVADMGETGSDRAGNADREEGSGGEAAFSPDGYLLVEVEETRKHYPIPAAFEAYARYVDLPIGMKNNQN</sequence>
<evidence type="ECO:0000256" key="9">
    <source>
        <dbReference type="ARBA" id="ARBA00022801"/>
    </source>
</evidence>
<keyword evidence="6" id="KW-0004">4Fe-4S</keyword>
<evidence type="ECO:0000256" key="13">
    <source>
        <dbReference type="ARBA" id="ARBA00023295"/>
    </source>
</evidence>
<dbReference type="Gene3D" id="3.90.79.10">
    <property type="entry name" value="Nucleoside Triphosphate Pyrophosphohydrolase"/>
    <property type="match status" value="1"/>
</dbReference>
<keyword evidence="7" id="KW-0479">Metal-binding</keyword>
<dbReference type="Proteomes" id="UP000823912">
    <property type="component" value="Unassembled WGS sequence"/>
</dbReference>
<comment type="similarity">
    <text evidence="3 14">Belongs to the Nth/MutY family.</text>
</comment>
<dbReference type="InterPro" id="IPR005760">
    <property type="entry name" value="A/G_AdeGlyc_MutY"/>
</dbReference>
<dbReference type="CDD" id="cd00056">
    <property type="entry name" value="ENDO3c"/>
    <property type="match status" value="1"/>
</dbReference>
<organism evidence="17 18">
    <name type="scientific">Candidatus Pullilachnospira gallistercoris</name>
    <dbReference type="NCBI Taxonomy" id="2840911"/>
    <lineage>
        <taxon>Bacteria</taxon>
        <taxon>Bacillati</taxon>
        <taxon>Bacillota</taxon>
        <taxon>Clostridia</taxon>
        <taxon>Lachnospirales</taxon>
        <taxon>Lachnospiraceae</taxon>
        <taxon>Lachnospiraceae incertae sedis</taxon>
        <taxon>Candidatus Pullilachnospira</taxon>
    </lineage>
</organism>
<dbReference type="EMBL" id="DVHM01000173">
    <property type="protein sequence ID" value="HIR71607.1"/>
    <property type="molecule type" value="Genomic_DNA"/>
</dbReference>
<keyword evidence="10 14" id="KW-0408">Iron</keyword>
<dbReference type="InterPro" id="IPR004036">
    <property type="entry name" value="Endonuclease-III-like_CS2"/>
</dbReference>
<keyword evidence="12" id="KW-0234">DNA repair</keyword>
<evidence type="ECO:0000256" key="4">
    <source>
        <dbReference type="ARBA" id="ARBA00012045"/>
    </source>
</evidence>
<dbReference type="AlphaFoldDB" id="A0A9D1EB66"/>
<feature type="region of interest" description="Disordered" evidence="15">
    <location>
        <begin position="322"/>
        <end position="341"/>
    </location>
</feature>
<evidence type="ECO:0000256" key="1">
    <source>
        <dbReference type="ARBA" id="ARBA00000843"/>
    </source>
</evidence>
<evidence type="ECO:0000256" key="5">
    <source>
        <dbReference type="ARBA" id="ARBA00022023"/>
    </source>
</evidence>
<evidence type="ECO:0000256" key="8">
    <source>
        <dbReference type="ARBA" id="ARBA00022763"/>
    </source>
</evidence>
<accession>A0A9D1EB66</accession>
<dbReference type="InterPro" id="IPR029119">
    <property type="entry name" value="MutY_C"/>
</dbReference>
<dbReference type="EC" id="3.2.2.31" evidence="4 14"/>
<dbReference type="InterPro" id="IPR044298">
    <property type="entry name" value="MIG/MutY"/>
</dbReference>
<dbReference type="Pfam" id="PF14815">
    <property type="entry name" value="NUDIX_4"/>
    <property type="match status" value="1"/>
</dbReference>
<reference evidence="17" key="2">
    <citation type="journal article" date="2021" name="PeerJ">
        <title>Extensive microbial diversity within the chicken gut microbiome revealed by metagenomics and culture.</title>
        <authorList>
            <person name="Gilroy R."/>
            <person name="Ravi A."/>
            <person name="Getino M."/>
            <person name="Pursley I."/>
            <person name="Horton D.L."/>
            <person name="Alikhan N.F."/>
            <person name="Baker D."/>
            <person name="Gharbi K."/>
            <person name="Hall N."/>
            <person name="Watson M."/>
            <person name="Adriaenssens E.M."/>
            <person name="Foster-Nyarko E."/>
            <person name="Jarju S."/>
            <person name="Secka A."/>
            <person name="Antonio M."/>
            <person name="Oren A."/>
            <person name="Chaudhuri R.R."/>
            <person name="La Ragione R."/>
            <person name="Hildebrand F."/>
            <person name="Pallen M.J."/>
        </authorList>
    </citation>
    <scope>NUCLEOTIDE SEQUENCE</scope>
    <source>
        <strain evidence="17">ChiSjej5B23-6657</strain>
    </source>
</reference>
<comment type="catalytic activity">
    <reaction evidence="1 14">
        <text>Hydrolyzes free adenine bases from 7,8-dihydro-8-oxoguanine:adenine mismatched double-stranded DNA, leaving an apurinic site.</text>
        <dbReference type="EC" id="3.2.2.31"/>
    </reaction>
</comment>
<evidence type="ECO:0000256" key="12">
    <source>
        <dbReference type="ARBA" id="ARBA00023204"/>
    </source>
</evidence>
<dbReference type="PANTHER" id="PTHR42944">
    <property type="entry name" value="ADENINE DNA GLYCOSYLASE"/>
    <property type="match status" value="1"/>
</dbReference>
<evidence type="ECO:0000259" key="16">
    <source>
        <dbReference type="SMART" id="SM00478"/>
    </source>
</evidence>
<feature type="domain" description="HhH-GPD" evidence="16">
    <location>
        <begin position="42"/>
        <end position="193"/>
    </location>
</feature>
<dbReference type="SUPFAM" id="SSF55811">
    <property type="entry name" value="Nudix"/>
    <property type="match status" value="1"/>
</dbReference>
<dbReference type="CDD" id="cd03431">
    <property type="entry name" value="NUDIX_DNA_Glycosylase_C-MutY"/>
    <property type="match status" value="1"/>
</dbReference>
<comment type="caution">
    <text evidence="17">The sequence shown here is derived from an EMBL/GenBank/DDBJ whole genome shotgun (WGS) entry which is preliminary data.</text>
</comment>
<dbReference type="FunFam" id="1.10.340.30:FF:000002">
    <property type="entry name" value="Adenine DNA glycosylase"/>
    <property type="match status" value="1"/>
</dbReference>
<evidence type="ECO:0000313" key="17">
    <source>
        <dbReference type="EMBL" id="HIR71607.1"/>
    </source>
</evidence>
<evidence type="ECO:0000313" key="18">
    <source>
        <dbReference type="Proteomes" id="UP000823912"/>
    </source>
</evidence>
<dbReference type="InterPro" id="IPR011257">
    <property type="entry name" value="DNA_glycosylase"/>
</dbReference>
<dbReference type="GO" id="GO:0046872">
    <property type="term" value="F:metal ion binding"/>
    <property type="evidence" value="ECO:0007669"/>
    <property type="project" value="UniProtKB-UniRule"/>
</dbReference>
<evidence type="ECO:0000256" key="14">
    <source>
        <dbReference type="RuleBase" id="RU365096"/>
    </source>
</evidence>
<reference evidence="17" key="1">
    <citation type="submission" date="2020-10" db="EMBL/GenBank/DDBJ databases">
        <authorList>
            <person name="Gilroy R."/>
        </authorList>
    </citation>
    <scope>NUCLEOTIDE SEQUENCE</scope>
    <source>
        <strain evidence="17">ChiSjej5B23-6657</strain>
    </source>
</reference>
<gene>
    <name evidence="17" type="primary">mutY</name>
    <name evidence="17" type="ORF">IAA55_10040</name>
</gene>
<dbReference type="SMART" id="SM00478">
    <property type="entry name" value="ENDO3c"/>
    <property type="match status" value="1"/>
</dbReference>
<dbReference type="InterPro" id="IPR015797">
    <property type="entry name" value="NUDIX_hydrolase-like_dom_sf"/>
</dbReference>
<dbReference type="InterPro" id="IPR023170">
    <property type="entry name" value="HhH_base_excis_C"/>
</dbReference>
<dbReference type="GO" id="GO:0032357">
    <property type="term" value="F:oxidized purine DNA binding"/>
    <property type="evidence" value="ECO:0007669"/>
    <property type="project" value="TreeGrafter"/>
</dbReference>
<keyword evidence="13 14" id="KW-0326">Glycosidase</keyword>
<comment type="function">
    <text evidence="2">Adenine glycosylase active on G-A mispairs. MutY also corrects error-prone DNA synthesis past GO lesions which are due to the oxidatively damaged form of guanine: 7,8-dihydro-8-oxoguanine (8-oxo-dGTP).</text>
</comment>
<evidence type="ECO:0000256" key="2">
    <source>
        <dbReference type="ARBA" id="ARBA00002933"/>
    </source>
</evidence>
<evidence type="ECO:0000256" key="10">
    <source>
        <dbReference type="ARBA" id="ARBA00023004"/>
    </source>
</evidence>
<dbReference type="Pfam" id="PF00730">
    <property type="entry name" value="HhH-GPD"/>
    <property type="match status" value="1"/>
</dbReference>
<dbReference type="GO" id="GO:0000701">
    <property type="term" value="F:purine-specific mismatch base pair DNA N-glycosylase activity"/>
    <property type="evidence" value="ECO:0007669"/>
    <property type="project" value="UniProtKB-EC"/>
</dbReference>
<evidence type="ECO:0000256" key="3">
    <source>
        <dbReference type="ARBA" id="ARBA00008343"/>
    </source>
</evidence>
<dbReference type="GO" id="GO:0035485">
    <property type="term" value="F:adenine/guanine mispair binding"/>
    <property type="evidence" value="ECO:0007669"/>
    <property type="project" value="TreeGrafter"/>
</dbReference>
<dbReference type="PROSITE" id="PS01155">
    <property type="entry name" value="ENDONUCLEASE_III_2"/>
    <property type="match status" value="1"/>
</dbReference>
<dbReference type="GO" id="GO:0006298">
    <property type="term" value="P:mismatch repair"/>
    <property type="evidence" value="ECO:0007669"/>
    <property type="project" value="TreeGrafter"/>
</dbReference>
<evidence type="ECO:0000256" key="6">
    <source>
        <dbReference type="ARBA" id="ARBA00022485"/>
    </source>
</evidence>
<name>A0A9D1EB66_9FIRM</name>